<comment type="similarity">
    <text evidence="7">Belongs to the binding-protein-dependent transport system permease family.</text>
</comment>
<dbReference type="AlphaFoldDB" id="A0A7Y9GP45"/>
<dbReference type="CDD" id="cd06261">
    <property type="entry name" value="TM_PBP2"/>
    <property type="match status" value="1"/>
</dbReference>
<feature type="domain" description="ABC transmembrane type-1" evidence="8">
    <location>
        <begin position="116"/>
        <end position="310"/>
    </location>
</feature>
<evidence type="ECO:0000256" key="4">
    <source>
        <dbReference type="ARBA" id="ARBA00022692"/>
    </source>
</evidence>
<dbReference type="Proteomes" id="UP000576969">
    <property type="component" value="Unassembled WGS sequence"/>
</dbReference>
<proteinExistence type="inferred from homology"/>
<keyword evidence="4 7" id="KW-0812">Transmembrane</keyword>
<dbReference type="PANTHER" id="PTHR43744:SF8">
    <property type="entry name" value="SN-GLYCEROL-3-PHOSPHATE TRANSPORT SYSTEM PERMEASE PROTEIN UGPE"/>
    <property type="match status" value="1"/>
</dbReference>
<dbReference type="PROSITE" id="PS50928">
    <property type="entry name" value="ABC_TM1"/>
    <property type="match status" value="1"/>
</dbReference>
<keyword evidence="9" id="KW-0762">Sugar transport</keyword>
<comment type="caution">
    <text evidence="9">The sequence shown here is derived from an EMBL/GenBank/DDBJ whole genome shotgun (WGS) entry which is preliminary data.</text>
</comment>
<sequence length="325" mass="36055">MSRVLPPGAPDRPYEIEPVPTGPLATLDAIRVPDRRELRRRSDAGAAHRRRKPIVRALVIAALVILGVVFAYPFVWLVSASFKPRGEVFDNKLIPETFTLENYVTVWQEAPLGLWLLNTLIVTVLAAVTVTISSAMVAWGFSYFRFRGRGALFGLVLASMMLPGAVTMIPTFLIWNALGFVGTLVPLWAGNLFGSAFYIFLLRQFMLGLPRDLFEAARVDGASQWTLFWRIALPLCKPALAVTLVFEVQAVWTDLMRALIYLRDSSTFTIPRGLKSLVDAFGFGGEWHWEIIVTASVIATIPMIIVFFIGQRQIIQGVSTSGLKG</sequence>
<evidence type="ECO:0000256" key="6">
    <source>
        <dbReference type="ARBA" id="ARBA00023136"/>
    </source>
</evidence>
<keyword evidence="6 7" id="KW-0472">Membrane</keyword>
<evidence type="ECO:0000256" key="3">
    <source>
        <dbReference type="ARBA" id="ARBA00022475"/>
    </source>
</evidence>
<evidence type="ECO:0000313" key="9">
    <source>
        <dbReference type="EMBL" id="NYE20087.1"/>
    </source>
</evidence>
<protein>
    <submittedName>
        <fullName evidence="9">Multiple sugar transport system permease protein</fullName>
    </submittedName>
</protein>
<dbReference type="Gene3D" id="1.10.3720.10">
    <property type="entry name" value="MetI-like"/>
    <property type="match status" value="1"/>
</dbReference>
<keyword evidence="2 7" id="KW-0813">Transport</keyword>
<dbReference type="InterPro" id="IPR000515">
    <property type="entry name" value="MetI-like"/>
</dbReference>
<dbReference type="RefSeq" id="WP_179489796.1">
    <property type="nucleotide sequence ID" value="NZ_JACCBV010000001.1"/>
</dbReference>
<feature type="transmembrane region" description="Helical" evidence="7">
    <location>
        <begin position="227"/>
        <end position="246"/>
    </location>
</feature>
<dbReference type="GO" id="GO:0005886">
    <property type="term" value="C:plasma membrane"/>
    <property type="evidence" value="ECO:0007669"/>
    <property type="project" value="UniProtKB-SubCell"/>
</dbReference>
<keyword evidence="3" id="KW-1003">Cell membrane</keyword>
<feature type="transmembrane region" description="Helical" evidence="7">
    <location>
        <begin position="115"/>
        <end position="139"/>
    </location>
</feature>
<dbReference type="Pfam" id="PF00528">
    <property type="entry name" value="BPD_transp_1"/>
    <property type="match status" value="1"/>
</dbReference>
<evidence type="ECO:0000256" key="1">
    <source>
        <dbReference type="ARBA" id="ARBA00004651"/>
    </source>
</evidence>
<dbReference type="PANTHER" id="PTHR43744">
    <property type="entry name" value="ABC TRANSPORTER PERMEASE PROTEIN MG189-RELATED-RELATED"/>
    <property type="match status" value="1"/>
</dbReference>
<feature type="transmembrane region" description="Helical" evidence="7">
    <location>
        <begin position="151"/>
        <end position="175"/>
    </location>
</feature>
<keyword evidence="5 7" id="KW-1133">Transmembrane helix</keyword>
<feature type="transmembrane region" description="Helical" evidence="7">
    <location>
        <begin position="187"/>
        <end position="206"/>
    </location>
</feature>
<dbReference type="SUPFAM" id="SSF161098">
    <property type="entry name" value="MetI-like"/>
    <property type="match status" value="1"/>
</dbReference>
<feature type="transmembrane region" description="Helical" evidence="7">
    <location>
        <begin position="57"/>
        <end position="78"/>
    </location>
</feature>
<feature type="transmembrane region" description="Helical" evidence="7">
    <location>
        <begin position="287"/>
        <end position="309"/>
    </location>
</feature>
<keyword evidence="10" id="KW-1185">Reference proteome</keyword>
<dbReference type="InterPro" id="IPR035906">
    <property type="entry name" value="MetI-like_sf"/>
</dbReference>
<comment type="subcellular location">
    <subcellularLocation>
        <location evidence="1 7">Cell membrane</location>
        <topology evidence="1 7">Multi-pass membrane protein</topology>
    </subcellularLocation>
</comment>
<evidence type="ECO:0000256" key="2">
    <source>
        <dbReference type="ARBA" id="ARBA00022448"/>
    </source>
</evidence>
<gene>
    <name evidence="9" type="ORF">BJ991_002115</name>
</gene>
<evidence type="ECO:0000259" key="8">
    <source>
        <dbReference type="PROSITE" id="PS50928"/>
    </source>
</evidence>
<dbReference type="GO" id="GO:0055085">
    <property type="term" value="P:transmembrane transport"/>
    <property type="evidence" value="ECO:0007669"/>
    <property type="project" value="InterPro"/>
</dbReference>
<accession>A0A7Y9GP45</accession>
<reference evidence="9 10" key="1">
    <citation type="submission" date="2020-07" db="EMBL/GenBank/DDBJ databases">
        <title>Sequencing the genomes of 1000 actinobacteria strains.</title>
        <authorList>
            <person name="Klenk H.-P."/>
        </authorList>
    </citation>
    <scope>NUCLEOTIDE SEQUENCE [LARGE SCALE GENOMIC DNA]</scope>
    <source>
        <strain evidence="9 10">DSM 24662</strain>
    </source>
</reference>
<organism evidence="9 10">
    <name type="scientific">Microbacterium immunditiarum</name>
    <dbReference type="NCBI Taxonomy" id="337480"/>
    <lineage>
        <taxon>Bacteria</taxon>
        <taxon>Bacillati</taxon>
        <taxon>Actinomycetota</taxon>
        <taxon>Actinomycetes</taxon>
        <taxon>Micrococcales</taxon>
        <taxon>Microbacteriaceae</taxon>
        <taxon>Microbacterium</taxon>
    </lineage>
</organism>
<evidence type="ECO:0000256" key="7">
    <source>
        <dbReference type="RuleBase" id="RU363032"/>
    </source>
</evidence>
<evidence type="ECO:0000256" key="5">
    <source>
        <dbReference type="ARBA" id="ARBA00022989"/>
    </source>
</evidence>
<name>A0A7Y9GP45_9MICO</name>
<dbReference type="EMBL" id="JACCBV010000001">
    <property type="protein sequence ID" value="NYE20087.1"/>
    <property type="molecule type" value="Genomic_DNA"/>
</dbReference>
<evidence type="ECO:0000313" key="10">
    <source>
        <dbReference type="Proteomes" id="UP000576969"/>
    </source>
</evidence>